<dbReference type="GO" id="GO:0006508">
    <property type="term" value="P:proteolysis"/>
    <property type="evidence" value="ECO:0007669"/>
    <property type="project" value="UniProtKB-KW"/>
</dbReference>
<dbReference type="GO" id="GO:0019076">
    <property type="term" value="P:viral release from host cell"/>
    <property type="evidence" value="ECO:0007669"/>
    <property type="project" value="UniProtKB-UniRule"/>
</dbReference>
<feature type="chain" id="PRO_5029982925" description="Assembly protein" evidence="9">
    <location>
        <begin position="240"/>
        <end position="586"/>
    </location>
</feature>
<feature type="region of interest" description="Disordered" evidence="10">
    <location>
        <begin position="330"/>
        <end position="364"/>
    </location>
</feature>
<feature type="region of interest" description="Interaction with major capsid protein" evidence="9">
    <location>
        <begin position="566"/>
        <end position="586"/>
    </location>
</feature>
<comment type="PTM">
    <text evidence="9">Capsid scaffolding protein: Capsid scaffolding protein is cleaved by assemblin after formation of the spherical procapsid. As a result, the capsid obtains its mature, icosahedral shape. Cleavages occur at two or more sites: release (R-site) and maturation (M-site).</text>
</comment>
<dbReference type="EC" id="3.4.21.97" evidence="9"/>
<evidence type="ECO:0000256" key="5">
    <source>
        <dbReference type="ARBA" id="ARBA00022801"/>
    </source>
</evidence>
<evidence type="ECO:0000256" key="1">
    <source>
        <dbReference type="ARBA" id="ARBA00022553"/>
    </source>
</evidence>
<sequence>MSENVDIKYIFVAGYLVVYDHQESAGREYELTREQSKSALPVLPGTIPINIDHESSCVVGTVLTILDLPRGLFCLGVVSTALAPIFLSYVQDDALFANAEEGMVLTETEKFLYLLSNILPSLSLSSRRLEKNEVPGKDFFAHVALCELGRREGTVAIYGATASEAIGAFDDLSAPIKEQLYEIATREKCAEVPRELSRPEITRVLMKKFIHGAFLMDRGTCLKTRREMAAVYNPKYLQANEVITIGIKEHSEETPENAIKDRSVSTQTAPSFDISESQQPSGQTHVPAMESATCSGQFLQTKNGASPSASREDMVYVPFEKYASLLAASARRDNDRRPVSPSREFSRRSRDSTHECSPGRDIWPRGFERHPRLESFMGPGMNHTYRPALYEDPNFCGRFPYIPYQSPASTYPVHPNYYSSNFGQFPGAGTYPIQYPSLHEQTVVSRLDALISALEKNNKRDSEYSENNPRKRSARTISENDPYFPGEMVPAKKITTEQQLCEKKEPVGSGINDILQGILTLQKEVAGLKSASNADLSSERKEELENSNQESARETVDASMPKRLKDAQTKLKRKKEAAAFAQMMAD</sequence>
<feature type="active site" description="Charge relay system" evidence="9">
    <location>
        <position position="123"/>
    </location>
</feature>
<evidence type="ECO:0000256" key="2">
    <source>
        <dbReference type="ARBA" id="ARBA00022562"/>
    </source>
</evidence>
<evidence type="ECO:0000313" key="11">
    <source>
        <dbReference type="EMBL" id="QOJ44262.1"/>
    </source>
</evidence>
<comment type="subunit">
    <molecule>Assemblin</molecule>
    <text evidence="9">Exists in a monomer-dimer equilibrium with the dimer being the active species.</text>
</comment>
<dbReference type="Gene3D" id="3.20.16.10">
    <property type="entry name" value="Herpesvirus/Caudovirus protease domain"/>
    <property type="match status" value="1"/>
</dbReference>
<evidence type="ECO:0000256" key="3">
    <source>
        <dbReference type="ARBA" id="ARBA00022612"/>
    </source>
</evidence>
<keyword evidence="8 9" id="KW-1035">Host cytoplasm</keyword>
<evidence type="ECO:0000256" key="6">
    <source>
        <dbReference type="ARBA" id="ARBA00022825"/>
    </source>
</evidence>
<feature type="compositionally biased region" description="Basic and acidic residues" evidence="10">
    <location>
        <begin position="251"/>
        <end position="263"/>
    </location>
</feature>
<accession>A0A7M3URE8</accession>
<dbReference type="SUPFAM" id="SSF50789">
    <property type="entry name" value="Herpes virus serine proteinase, assemblin"/>
    <property type="match status" value="1"/>
</dbReference>
<dbReference type="GO" id="GO:0004252">
    <property type="term" value="F:serine-type endopeptidase activity"/>
    <property type="evidence" value="ECO:0007669"/>
    <property type="project" value="UniProtKB-UniRule"/>
</dbReference>
<feature type="chain" id="PRO_5029982926" description="Assemblin" evidence="9">
    <location>
        <begin position="1"/>
        <end position="239"/>
    </location>
</feature>
<feature type="region of interest" description="Disordered" evidence="10">
    <location>
        <begin position="251"/>
        <end position="288"/>
    </location>
</feature>
<feature type="site" description="Cleavage; by assemblin; Release site" evidence="9">
    <location>
        <begin position="239"/>
        <end position="240"/>
    </location>
</feature>
<feature type="region of interest" description="Disordered" evidence="10">
    <location>
        <begin position="530"/>
        <end position="571"/>
    </location>
</feature>
<comment type="subcellular location">
    <molecule>Capsid scaffolding protein</molecule>
    <subcellularLocation>
        <location evidence="9">Host cytoplasm</location>
    </subcellularLocation>
</comment>
<protein>
    <recommendedName>
        <fullName evidence="9">Capsid scaffolding protein</fullName>
    </recommendedName>
    <alternativeName>
        <fullName evidence="9">Protease precursor</fullName>
        <shortName evidence="9">pPR</shortName>
    </alternativeName>
    <component>
        <recommendedName>
            <fullName evidence="9">Assemblin</fullName>
            <ecNumber evidence="9">3.4.21.97</ecNumber>
        </recommendedName>
        <alternativeName>
            <fullName evidence="9">Protease</fullName>
            <shortName evidence="9">Pr</shortName>
        </alternativeName>
    </component>
    <component>
        <recommendedName>
            <fullName evidence="9">Assembly protein</fullName>
            <shortName evidence="9">AP</shortName>
        </recommendedName>
        <alternativeName>
            <fullName evidence="9">Capsid assembly protein</fullName>
        </alternativeName>
    </component>
</protein>
<dbReference type="InterPro" id="IPR035443">
    <property type="entry name" value="Herpes_virus_sf"/>
</dbReference>
<organismHost>
    <name type="scientific">Gallus gallus</name>
    <name type="common">Chicken</name>
    <dbReference type="NCBI Taxonomy" id="9031"/>
</organismHost>
<dbReference type="GO" id="GO:0030430">
    <property type="term" value="C:host cell cytoplasm"/>
    <property type="evidence" value="ECO:0007669"/>
    <property type="project" value="UniProtKB-SubCell"/>
</dbReference>
<keyword evidence="7 9" id="KW-0118">Viral capsid assembly</keyword>
<gene>
    <name evidence="11" type="primary">UL26</name>
</gene>
<keyword evidence="3 9" id="KW-1188">Viral release from host cell</keyword>
<evidence type="ECO:0000256" key="9">
    <source>
        <dbReference type="HAMAP-Rule" id="MF_04008"/>
    </source>
</evidence>
<comment type="function">
    <text evidence="9">Assemblin: Protease that plays an essential role in virion assembly within the nucleus. Catalyzes the cleavage of the assembly protein after formation of the spherical procapsid. By that cleavage, the capsid matures and gains its icosahedral shape. The cleavage sites seem to include -Ala-Ser-, -Ala-Ala-, as well as Ala-Thr bonds. Assemblin and cleavages products are evicted from the capsid before or during DNA packaging.</text>
</comment>
<keyword evidence="4 9" id="KW-0645">Protease</keyword>
<reference evidence="11" key="1">
    <citation type="journal article" date="2020" name="Vet. Microbiol.">
        <title>Glycoprotein-C-gene-deleted recombinant infectious laryngotracheitis virus expressing a genotype VII Newcastle disease virus fusion protein protects against virulent infectious laryngotracheitis virus and Newcastle disease virus.</title>
        <authorList>
            <person name="Wei X."/>
            <person name="Shao Y."/>
            <person name="Han Z."/>
            <person name="Sun J."/>
            <person name="Liu S."/>
        </authorList>
    </citation>
    <scope>NUCLEOTIDE SEQUENCE</scope>
    <source>
        <strain evidence="11">Ck/CH/LHLJ/120305</strain>
    </source>
</reference>
<feature type="chain" id="PRO_5029982927" description="Capsid scaffolding protein" evidence="9">
    <location>
        <begin position="1"/>
        <end position="586"/>
    </location>
</feature>
<comment type="subcellular location">
    <molecule>Assemblin</molecule>
    <subcellularLocation>
        <location evidence="9">Host nucleus</location>
    </subcellularLocation>
</comment>
<comment type="subunit">
    <molecule>Assembly protein</molecule>
    <text evidence="9">Homomultimer. Interacts with major capsid protein.</text>
</comment>
<comment type="catalytic activity">
    <reaction evidence="9">
        <text>Cleaves -Ala-|-Ser- and -Ala-|-Ala- bonds in the scaffold protein.</text>
        <dbReference type="EC" id="3.4.21.97"/>
    </reaction>
</comment>
<feature type="active site" description="Charge relay system" evidence="9">
    <location>
        <position position="53"/>
    </location>
</feature>
<dbReference type="EMBL" id="MT876619">
    <property type="protein sequence ID" value="QOJ44262.1"/>
    <property type="molecule type" value="Genomic_DNA"/>
</dbReference>
<dbReference type="HAMAP" id="MF_04008">
    <property type="entry name" value="HSV_SCAF"/>
    <property type="match status" value="1"/>
</dbReference>
<comment type="subunit">
    <molecule>Capsid scaffolding protein</molecule>
    <text evidence="9">Homomultimer. Interacts with major capsid protein.</text>
</comment>
<name>A0A7M3URE8_ILTV</name>
<evidence type="ECO:0000256" key="8">
    <source>
        <dbReference type="ARBA" id="ARBA00023200"/>
    </source>
</evidence>
<feature type="region of interest" description="Disordered" evidence="10">
    <location>
        <begin position="458"/>
        <end position="486"/>
    </location>
</feature>
<keyword evidence="2 9" id="KW-1048">Host nucleus</keyword>
<comment type="domain">
    <text evidence="9">Region of interaction between pPR and pAP is called Amino conserved domain (ACD). The region of interaction with major capsid protein is called carboxyl conserved domain (CCD).</text>
</comment>
<dbReference type="GO" id="GO:0039708">
    <property type="term" value="P:nuclear capsid assembly"/>
    <property type="evidence" value="ECO:0007669"/>
    <property type="project" value="UniProtKB-ARBA"/>
</dbReference>
<dbReference type="Pfam" id="PF00716">
    <property type="entry name" value="Peptidase_S21"/>
    <property type="match status" value="1"/>
</dbReference>
<evidence type="ECO:0000256" key="7">
    <source>
        <dbReference type="ARBA" id="ARBA00022950"/>
    </source>
</evidence>
<feature type="compositionally biased region" description="Polar residues" evidence="10">
    <location>
        <begin position="264"/>
        <end position="284"/>
    </location>
</feature>
<proteinExistence type="inferred from homology"/>
<dbReference type="GO" id="GO:0042025">
    <property type="term" value="C:host cell nucleus"/>
    <property type="evidence" value="ECO:0007669"/>
    <property type="project" value="UniProtKB-SubCell"/>
</dbReference>
<organism evidence="11">
    <name type="scientific">Infectious laryngotracheitis virus</name>
    <name type="common">ILTV</name>
    <name type="synonym">Gallid herpesvirus 1</name>
    <dbReference type="NCBI Taxonomy" id="10386"/>
    <lineage>
        <taxon>Viruses</taxon>
        <taxon>Duplodnaviria</taxon>
        <taxon>Heunggongvirae</taxon>
        <taxon>Peploviricota</taxon>
        <taxon>Herviviricetes</taxon>
        <taxon>Herpesvirales</taxon>
        <taxon>Orthoherpesviridae</taxon>
        <taxon>Alphaherpesvirinae</taxon>
        <taxon>Iltovirus</taxon>
        <taxon>Iltovirus gallidalpha1</taxon>
    </lineage>
</organism>
<comment type="similarity">
    <text evidence="9">Belongs to the herpesviridae capsid scaffolding protein family.</text>
</comment>
<feature type="site" description="Cleavage; by assemblin; Tail site" evidence="9">
    <location>
        <begin position="558"/>
        <end position="559"/>
    </location>
</feature>
<keyword evidence="1 9" id="KW-0597">Phosphoprotein</keyword>
<feature type="active site" description="Charge relay system" evidence="9">
    <location>
        <position position="142"/>
    </location>
</feature>
<dbReference type="InterPro" id="IPR001847">
    <property type="entry name" value="Peptidase_S21"/>
</dbReference>
<keyword evidence="5 9" id="KW-0378">Hydrolase</keyword>
<dbReference type="GO" id="GO:0042802">
    <property type="term" value="F:identical protein binding"/>
    <property type="evidence" value="ECO:0007669"/>
    <property type="project" value="UniProtKB-UniRule"/>
</dbReference>
<evidence type="ECO:0000256" key="10">
    <source>
        <dbReference type="SAM" id="MobiDB-lite"/>
    </source>
</evidence>
<dbReference type="PRINTS" id="PR00236">
    <property type="entry name" value="HSVCAPSIDP40"/>
</dbReference>
<comment type="function">
    <text evidence="9">Capsid scaffolding protein: Acts as a scaffold protein by binding major capsid protein in the cytoplasm, inducing the nuclear localization of both proteins. Multimerizes in the nucleus such as major capsid protein forms the icosahedral T=16 capsid. Autocatalytic cleavage releases the assembly protein, and subsequently abolishes interaction with major capsid protein. Cleavages products are evicted from the capsid before or during DNA packaging.</text>
</comment>
<comment type="caution">
    <text evidence="9">Lacks conserved residue(s) required for the propagation of feature annotation.</text>
</comment>
<evidence type="ECO:0000256" key="4">
    <source>
        <dbReference type="ARBA" id="ARBA00022670"/>
    </source>
</evidence>
<keyword evidence="6 9" id="KW-0720">Serine protease</keyword>
<comment type="subcellular location">
    <molecule>Assembly protein</molecule>
    <subcellularLocation>
        <location evidence="9">Host nucleus</location>
    </subcellularLocation>
</comment>
<comment type="function">
    <text evidence="9">Assembly protein: Plays a major role in capsid assembly. Acts as a scaffold protein by binding major capsid protein. Multimerizes in the nucleus such as major capsid protein forms the icosahedral T=16 capsid. Cleaved by assemblin after capsid completion. The cleavages products are evicted from the capsid before or during DNA packaging.</text>
</comment>